<dbReference type="GO" id="GO:0005886">
    <property type="term" value="C:plasma membrane"/>
    <property type="evidence" value="ECO:0007669"/>
    <property type="project" value="UniProtKB-SubCell"/>
</dbReference>
<dbReference type="AlphaFoldDB" id="A0A934N5U2"/>
<comment type="subcellular location">
    <subcellularLocation>
        <location evidence="1">Cell membrane</location>
        <topology evidence="1">Multi-pass membrane protein</topology>
    </subcellularLocation>
</comment>
<keyword evidence="3 6" id="KW-0812">Transmembrane</keyword>
<evidence type="ECO:0000256" key="4">
    <source>
        <dbReference type="ARBA" id="ARBA00022989"/>
    </source>
</evidence>
<keyword evidence="4 6" id="KW-1133">Transmembrane helix</keyword>
<gene>
    <name evidence="7" type="ORF">JF888_00880</name>
</gene>
<proteinExistence type="predicted"/>
<keyword evidence="2" id="KW-1003">Cell membrane</keyword>
<feature type="transmembrane region" description="Helical" evidence="6">
    <location>
        <begin position="449"/>
        <end position="472"/>
    </location>
</feature>
<feature type="transmembrane region" description="Helical" evidence="6">
    <location>
        <begin position="126"/>
        <end position="143"/>
    </location>
</feature>
<dbReference type="Proteomes" id="UP000620075">
    <property type="component" value="Unassembled WGS sequence"/>
</dbReference>
<feature type="transmembrane region" description="Helical" evidence="6">
    <location>
        <begin position="340"/>
        <end position="358"/>
    </location>
</feature>
<dbReference type="InterPro" id="IPR050833">
    <property type="entry name" value="Poly_Biosynth_Transport"/>
</dbReference>
<evidence type="ECO:0000313" key="8">
    <source>
        <dbReference type="Proteomes" id="UP000620075"/>
    </source>
</evidence>
<feature type="transmembrane region" description="Helical" evidence="6">
    <location>
        <begin position="102"/>
        <end position="120"/>
    </location>
</feature>
<evidence type="ECO:0000256" key="6">
    <source>
        <dbReference type="SAM" id="Phobius"/>
    </source>
</evidence>
<feature type="transmembrane region" description="Helical" evidence="6">
    <location>
        <begin position="365"/>
        <end position="385"/>
    </location>
</feature>
<evidence type="ECO:0000256" key="2">
    <source>
        <dbReference type="ARBA" id="ARBA00022475"/>
    </source>
</evidence>
<dbReference type="Pfam" id="PF01943">
    <property type="entry name" value="Polysacc_synt"/>
    <property type="match status" value="1"/>
</dbReference>
<evidence type="ECO:0000256" key="5">
    <source>
        <dbReference type="ARBA" id="ARBA00023136"/>
    </source>
</evidence>
<protein>
    <submittedName>
        <fullName evidence="7">Flippase</fullName>
    </submittedName>
</protein>
<feature type="transmembrane region" description="Helical" evidence="6">
    <location>
        <begin position="59"/>
        <end position="81"/>
    </location>
</feature>
<dbReference type="CDD" id="cd13128">
    <property type="entry name" value="MATE_Wzx_like"/>
    <property type="match status" value="1"/>
</dbReference>
<dbReference type="PANTHER" id="PTHR30250:SF11">
    <property type="entry name" value="O-ANTIGEN TRANSPORTER-RELATED"/>
    <property type="match status" value="1"/>
</dbReference>
<name>A0A934N5U2_9BACT</name>
<dbReference type="PANTHER" id="PTHR30250">
    <property type="entry name" value="PST FAMILY PREDICTED COLANIC ACID TRANSPORTER"/>
    <property type="match status" value="1"/>
</dbReference>
<feature type="transmembrane region" description="Helical" evidence="6">
    <location>
        <begin position="307"/>
        <end position="328"/>
    </location>
</feature>
<feature type="transmembrane region" description="Helical" evidence="6">
    <location>
        <begin position="223"/>
        <end position="243"/>
    </location>
</feature>
<accession>A0A934N5U2</accession>
<comment type="caution">
    <text evidence="7">The sequence shown here is derived from an EMBL/GenBank/DDBJ whole genome shotgun (WGS) entry which is preliminary data.</text>
</comment>
<reference evidence="7 8" key="1">
    <citation type="submission" date="2020-10" db="EMBL/GenBank/DDBJ databases">
        <title>Ca. Dormibacterota MAGs.</title>
        <authorList>
            <person name="Montgomery K."/>
        </authorList>
    </citation>
    <scope>NUCLEOTIDE SEQUENCE [LARGE SCALE GENOMIC DNA]</scope>
    <source>
        <strain evidence="7">SC8811_S16_3</strain>
    </source>
</reference>
<feature type="transmembrane region" description="Helical" evidence="6">
    <location>
        <begin position="391"/>
        <end position="413"/>
    </location>
</feature>
<evidence type="ECO:0000256" key="3">
    <source>
        <dbReference type="ARBA" id="ARBA00022692"/>
    </source>
</evidence>
<keyword evidence="5 6" id="KW-0472">Membrane</keyword>
<evidence type="ECO:0000313" key="7">
    <source>
        <dbReference type="EMBL" id="MBJ7601745.1"/>
    </source>
</evidence>
<feature type="transmembrane region" description="Helical" evidence="6">
    <location>
        <begin position="425"/>
        <end position="443"/>
    </location>
</feature>
<evidence type="ECO:0000256" key="1">
    <source>
        <dbReference type="ARBA" id="ARBA00004651"/>
    </source>
</evidence>
<feature type="transmembrane region" description="Helical" evidence="6">
    <location>
        <begin position="181"/>
        <end position="203"/>
    </location>
</feature>
<feature type="transmembrane region" description="Helical" evidence="6">
    <location>
        <begin position="28"/>
        <end position="53"/>
    </location>
</feature>
<feature type="transmembrane region" description="Helical" evidence="6">
    <location>
        <begin position="269"/>
        <end position="287"/>
    </location>
</feature>
<organism evidence="7 8">
    <name type="scientific">Candidatus Dormiibacter inghamiae</name>
    <dbReference type="NCBI Taxonomy" id="3127013"/>
    <lineage>
        <taxon>Bacteria</taxon>
        <taxon>Bacillati</taxon>
        <taxon>Candidatus Dormiibacterota</taxon>
        <taxon>Candidatus Dormibacteria</taxon>
        <taxon>Candidatus Dormibacterales</taxon>
        <taxon>Candidatus Dormibacteraceae</taxon>
        <taxon>Candidatus Dormiibacter</taxon>
    </lineage>
</organism>
<dbReference type="EMBL" id="JAEKNQ010000006">
    <property type="protein sequence ID" value="MBJ7601745.1"/>
    <property type="molecule type" value="Genomic_DNA"/>
</dbReference>
<sequence length="488" mass="53376">MAHVPAPSGTPSQLREGMGSRSLRNTTLVLAARILSRLVALLTVGLMTGYLLAQDYGRFQLLVTVSGLVTVVLDLGFNTLFTREAARRPAEISRYLGNMIPVRLIFAPLALLAFALALWPLDLAQFLLPGFVLMLVTSFSNLLRGALYAVQRLAFEAVAIVAESLILIALVLFGIRTKQALPFFLWAYAASYGFSCVYFALVLRLRGLARLELHFEPQLIRRWLWAGLPFALTLVITGIYFKIDQPILKAMRGFTEAGWYGAAYKPFEALLFVPLSMLNVVFPALAVHHREGTGQVGWAVNRFYKALLLLGWPATVGLFLLTDAFRVIYQYPEATPALRILSLGVVFMFISTAFTGALNAIDRQALFTVAALGSMVVNVACNLILIPLYGYLGASAATVLTEAALSLLGAGLVFRHLGRMPLFRLSWRVLLAGLVMGAALYPFQHRTGVTALLVIAGGALVYGLALLVLRALDEQEWALVRRALGRTS</sequence>
<dbReference type="InterPro" id="IPR002797">
    <property type="entry name" value="Polysacc_synth"/>
</dbReference>
<feature type="transmembrane region" description="Helical" evidence="6">
    <location>
        <begin position="155"/>
        <end position="175"/>
    </location>
</feature>